<dbReference type="SUPFAM" id="SSF53448">
    <property type="entry name" value="Nucleotide-diphospho-sugar transferases"/>
    <property type="match status" value="1"/>
</dbReference>
<organism evidence="1">
    <name type="scientific">viral metagenome</name>
    <dbReference type="NCBI Taxonomy" id="1070528"/>
    <lineage>
        <taxon>unclassified sequences</taxon>
        <taxon>metagenomes</taxon>
        <taxon>organismal metagenomes</taxon>
    </lineage>
</organism>
<name>A0A6C0DA16_9ZZZZ</name>
<dbReference type="EMBL" id="MN739577">
    <property type="protein sequence ID" value="QHT13866.1"/>
    <property type="molecule type" value="Genomic_DNA"/>
</dbReference>
<dbReference type="AlphaFoldDB" id="A0A6C0DA16"/>
<evidence type="ECO:0000313" key="1">
    <source>
        <dbReference type="EMBL" id="QHT13866.1"/>
    </source>
</evidence>
<evidence type="ECO:0008006" key="2">
    <source>
        <dbReference type="Google" id="ProtNLM"/>
    </source>
</evidence>
<sequence>MKVAFVVFVIGDIYINTFNNIFKKNLVNYCKKYNYELFILNELIKFEINMDRKKFFWQRLLIPNKFKDYDFVISIDSDIFINRNAPPLPLNEIPEGKVAAVNERKYFNNYEWREQIQLKNGWEKTGKDWYALSGENKSYNDHINGGLVIYQPKYHAEKFVDLYEKNISKYMKYHQDDQSFLSSYLIDNDMVYWLDERFNKIWYYWREIFYPNFHTLPNNIKQQYVNNFTSLNYFTHFTSGMDIEFINN</sequence>
<dbReference type="Gene3D" id="3.90.550.10">
    <property type="entry name" value="Spore Coat Polysaccharide Biosynthesis Protein SpsA, Chain A"/>
    <property type="match status" value="1"/>
</dbReference>
<reference evidence="1" key="1">
    <citation type="journal article" date="2020" name="Nature">
        <title>Giant virus diversity and host interactions through global metagenomics.</title>
        <authorList>
            <person name="Schulz F."/>
            <person name="Roux S."/>
            <person name="Paez-Espino D."/>
            <person name="Jungbluth S."/>
            <person name="Walsh D.A."/>
            <person name="Denef V.J."/>
            <person name="McMahon K.D."/>
            <person name="Konstantinidis K.T."/>
            <person name="Eloe-Fadrosh E.A."/>
            <person name="Kyrpides N.C."/>
            <person name="Woyke T."/>
        </authorList>
    </citation>
    <scope>NUCLEOTIDE SEQUENCE</scope>
    <source>
        <strain evidence="1">GVMAG-M-3300023174-134</strain>
    </source>
</reference>
<accession>A0A6C0DA16</accession>
<proteinExistence type="predicted"/>
<protein>
    <recommendedName>
        <fullName evidence="2">Nucleotide-diphospho-sugar transferase domain-containing protein</fullName>
    </recommendedName>
</protein>
<dbReference type="InterPro" id="IPR029044">
    <property type="entry name" value="Nucleotide-diphossugar_trans"/>
</dbReference>